<evidence type="ECO:0000313" key="3">
    <source>
        <dbReference type="Proteomes" id="UP000199048"/>
    </source>
</evidence>
<gene>
    <name evidence="2" type="ORF">SAMN05192568_104132</name>
</gene>
<dbReference type="AlphaFoldDB" id="A0A1I4SB80"/>
<name>A0A1I4SB80_9HYPH</name>
<reference evidence="3" key="1">
    <citation type="submission" date="2016-10" db="EMBL/GenBank/DDBJ databases">
        <authorList>
            <person name="Varghese N."/>
            <person name="Submissions S."/>
        </authorList>
    </citation>
    <scope>NUCLEOTIDE SEQUENCE [LARGE SCALE GENOMIC DNA]</scope>
    <source>
        <strain evidence="3">BL36</strain>
    </source>
</reference>
<proteinExistence type="predicted"/>
<evidence type="ECO:0000256" key="1">
    <source>
        <dbReference type="SAM" id="Phobius"/>
    </source>
</evidence>
<keyword evidence="1" id="KW-1133">Transmembrane helix</keyword>
<protein>
    <submittedName>
        <fullName evidence="2">Uncharacterized protein</fullName>
    </submittedName>
</protein>
<dbReference type="EMBL" id="FOTK01000041">
    <property type="protein sequence ID" value="SFM61786.1"/>
    <property type="molecule type" value="Genomic_DNA"/>
</dbReference>
<keyword evidence="3" id="KW-1185">Reference proteome</keyword>
<sequence length="55" mass="6388">MTIWSTRQWEMLRRELALVILAVGLVANVVWIMFGSWATLVELGHMIVYVASRLR</sequence>
<feature type="transmembrane region" description="Helical" evidence="1">
    <location>
        <begin position="16"/>
        <end position="34"/>
    </location>
</feature>
<dbReference type="RefSeq" id="WP_167367843.1">
    <property type="nucleotide sequence ID" value="NZ_FOTK01000041.1"/>
</dbReference>
<organism evidence="2 3">
    <name type="scientific">Methylobacterium pseudosasicola</name>
    <dbReference type="NCBI Taxonomy" id="582667"/>
    <lineage>
        <taxon>Bacteria</taxon>
        <taxon>Pseudomonadati</taxon>
        <taxon>Pseudomonadota</taxon>
        <taxon>Alphaproteobacteria</taxon>
        <taxon>Hyphomicrobiales</taxon>
        <taxon>Methylobacteriaceae</taxon>
        <taxon>Methylobacterium</taxon>
    </lineage>
</organism>
<keyword evidence="1" id="KW-0472">Membrane</keyword>
<keyword evidence="1" id="KW-0812">Transmembrane</keyword>
<accession>A0A1I4SB80</accession>
<evidence type="ECO:0000313" key="2">
    <source>
        <dbReference type="EMBL" id="SFM61786.1"/>
    </source>
</evidence>
<dbReference type="Proteomes" id="UP000199048">
    <property type="component" value="Unassembled WGS sequence"/>
</dbReference>